<proteinExistence type="predicted"/>
<evidence type="ECO:0000256" key="3">
    <source>
        <dbReference type="ARBA" id="ARBA00023163"/>
    </source>
</evidence>
<evidence type="ECO:0000313" key="6">
    <source>
        <dbReference type="EMBL" id="MDP9830372.1"/>
    </source>
</evidence>
<dbReference type="Gene3D" id="1.10.10.10">
    <property type="entry name" value="Winged helix-like DNA-binding domain superfamily/Winged helix DNA-binding domain"/>
    <property type="match status" value="1"/>
</dbReference>
<dbReference type="Pfam" id="PF01614">
    <property type="entry name" value="IclR_C"/>
    <property type="match status" value="1"/>
</dbReference>
<evidence type="ECO:0000259" key="4">
    <source>
        <dbReference type="PROSITE" id="PS51077"/>
    </source>
</evidence>
<protein>
    <submittedName>
        <fullName evidence="6">DNA-binding IclR family transcriptional regulator</fullName>
    </submittedName>
</protein>
<dbReference type="InterPro" id="IPR014757">
    <property type="entry name" value="Tscrpt_reg_IclR_C"/>
</dbReference>
<organism evidence="6 7">
    <name type="scientific">Kineosporia succinea</name>
    <dbReference type="NCBI Taxonomy" id="84632"/>
    <lineage>
        <taxon>Bacteria</taxon>
        <taxon>Bacillati</taxon>
        <taxon>Actinomycetota</taxon>
        <taxon>Actinomycetes</taxon>
        <taxon>Kineosporiales</taxon>
        <taxon>Kineosporiaceae</taxon>
        <taxon>Kineosporia</taxon>
    </lineage>
</organism>
<dbReference type="RefSeq" id="WP_307249444.1">
    <property type="nucleotide sequence ID" value="NZ_JAUSQZ010000001.1"/>
</dbReference>
<dbReference type="PROSITE" id="PS51078">
    <property type="entry name" value="ICLR_ED"/>
    <property type="match status" value="1"/>
</dbReference>
<dbReference type="SUPFAM" id="SSF46785">
    <property type="entry name" value="Winged helix' DNA-binding domain"/>
    <property type="match status" value="1"/>
</dbReference>
<dbReference type="EMBL" id="JAUSQZ010000001">
    <property type="protein sequence ID" value="MDP9830372.1"/>
    <property type="molecule type" value="Genomic_DNA"/>
</dbReference>
<feature type="domain" description="IclR-ED" evidence="5">
    <location>
        <begin position="100"/>
        <end position="282"/>
    </location>
</feature>
<dbReference type="InterPro" id="IPR005471">
    <property type="entry name" value="Tscrpt_reg_IclR_N"/>
</dbReference>
<evidence type="ECO:0000256" key="1">
    <source>
        <dbReference type="ARBA" id="ARBA00023015"/>
    </source>
</evidence>
<keyword evidence="2 6" id="KW-0238">DNA-binding</keyword>
<dbReference type="InterPro" id="IPR029016">
    <property type="entry name" value="GAF-like_dom_sf"/>
</dbReference>
<accession>A0ABT9PD07</accession>
<dbReference type="SMART" id="SM00346">
    <property type="entry name" value="HTH_ICLR"/>
    <property type="match status" value="1"/>
</dbReference>
<dbReference type="InterPro" id="IPR036388">
    <property type="entry name" value="WH-like_DNA-bd_sf"/>
</dbReference>
<dbReference type="InterPro" id="IPR036390">
    <property type="entry name" value="WH_DNA-bd_sf"/>
</dbReference>
<keyword evidence="1" id="KW-0805">Transcription regulation</keyword>
<dbReference type="GO" id="GO:0003677">
    <property type="term" value="F:DNA binding"/>
    <property type="evidence" value="ECO:0007669"/>
    <property type="project" value="UniProtKB-KW"/>
</dbReference>
<gene>
    <name evidence="6" type="ORF">J2S57_006121</name>
</gene>
<evidence type="ECO:0000259" key="5">
    <source>
        <dbReference type="PROSITE" id="PS51078"/>
    </source>
</evidence>
<dbReference type="InterPro" id="IPR050707">
    <property type="entry name" value="HTH_MetabolicPath_Reg"/>
</dbReference>
<sequence>MVSSVEESGTMVPRTFSSPAHGVRAIERKSMAEASGTESAGRVADVLLLFADGPQSLGVTEVARRLELSKAVVHRILTTLVDRQLLATDPDTRGYRLGPSAAALGARALRESRIRVAAMPVLRELGRLTGETATVSARMADGRVYLDQVESTQEIKMTVEIGRRYPLHAGSSSNCILAFLPDQERKRVLEAEFTALTDRTIIDPEQLRERLEHIRANGYATSDSERQLGAGAVAAPVFGVDGSVVGSISVCGPALRVDEPARRAYVPLVRSAADRISRELGWHGGLPG</sequence>
<keyword evidence="3" id="KW-0804">Transcription</keyword>
<dbReference type="PANTHER" id="PTHR30136">
    <property type="entry name" value="HELIX-TURN-HELIX TRANSCRIPTIONAL REGULATOR, ICLR FAMILY"/>
    <property type="match status" value="1"/>
</dbReference>
<name>A0ABT9PD07_9ACTN</name>
<dbReference type="PANTHER" id="PTHR30136:SF24">
    <property type="entry name" value="HTH-TYPE TRANSCRIPTIONAL REPRESSOR ALLR"/>
    <property type="match status" value="1"/>
</dbReference>
<keyword evidence="7" id="KW-1185">Reference proteome</keyword>
<dbReference type="PROSITE" id="PS51077">
    <property type="entry name" value="HTH_ICLR"/>
    <property type="match status" value="1"/>
</dbReference>
<evidence type="ECO:0000256" key="2">
    <source>
        <dbReference type="ARBA" id="ARBA00023125"/>
    </source>
</evidence>
<evidence type="ECO:0000313" key="7">
    <source>
        <dbReference type="Proteomes" id="UP001235712"/>
    </source>
</evidence>
<reference evidence="6 7" key="1">
    <citation type="submission" date="2023-07" db="EMBL/GenBank/DDBJ databases">
        <title>Sequencing the genomes of 1000 actinobacteria strains.</title>
        <authorList>
            <person name="Klenk H.-P."/>
        </authorList>
    </citation>
    <scope>NUCLEOTIDE SEQUENCE [LARGE SCALE GENOMIC DNA]</scope>
    <source>
        <strain evidence="6 7">DSM 44388</strain>
    </source>
</reference>
<dbReference type="Proteomes" id="UP001235712">
    <property type="component" value="Unassembled WGS sequence"/>
</dbReference>
<dbReference type="SUPFAM" id="SSF55781">
    <property type="entry name" value="GAF domain-like"/>
    <property type="match status" value="1"/>
</dbReference>
<dbReference type="Gene3D" id="3.30.450.40">
    <property type="match status" value="1"/>
</dbReference>
<dbReference type="Pfam" id="PF09339">
    <property type="entry name" value="HTH_IclR"/>
    <property type="match status" value="1"/>
</dbReference>
<feature type="domain" description="HTH iclR-type" evidence="4">
    <location>
        <begin position="37"/>
        <end position="99"/>
    </location>
</feature>
<comment type="caution">
    <text evidence="6">The sequence shown here is derived from an EMBL/GenBank/DDBJ whole genome shotgun (WGS) entry which is preliminary data.</text>
</comment>